<dbReference type="AlphaFoldDB" id="A0A2S3VSB9"/>
<comment type="caution">
    <text evidence="2">The sequence shown here is derived from an EMBL/GenBank/DDBJ whole genome shotgun (WGS) entry which is preliminary data.</text>
</comment>
<sequence>MVVNDIASNQIPSGVVAFFASKLAPTGFQDHLHLTDRFHPKKPSAKVRGFPIPTSLKARHDRTQH</sequence>
<dbReference type="EMBL" id="MUJK01000002">
    <property type="protein sequence ID" value="POF42845.1"/>
    <property type="molecule type" value="Genomic_DNA"/>
</dbReference>
<gene>
    <name evidence="2" type="ORF">B0D71_08075</name>
</gene>
<evidence type="ECO:0000313" key="3">
    <source>
        <dbReference type="Proteomes" id="UP000237440"/>
    </source>
</evidence>
<proteinExistence type="predicted"/>
<accession>A0A2S3VSB9</accession>
<evidence type="ECO:0000313" key="2">
    <source>
        <dbReference type="EMBL" id="POF42845.1"/>
    </source>
</evidence>
<keyword evidence="3" id="KW-1185">Reference proteome</keyword>
<protein>
    <submittedName>
        <fullName evidence="2">Uncharacterized protein</fullName>
    </submittedName>
</protein>
<evidence type="ECO:0000256" key="1">
    <source>
        <dbReference type="SAM" id="MobiDB-lite"/>
    </source>
</evidence>
<feature type="region of interest" description="Disordered" evidence="1">
    <location>
        <begin position="42"/>
        <end position="65"/>
    </location>
</feature>
<dbReference type="Proteomes" id="UP000237440">
    <property type="component" value="Unassembled WGS sequence"/>
</dbReference>
<organism evidence="2 3">
    <name type="scientific">Pseudomonas laurylsulfativorans</name>
    <dbReference type="NCBI Taxonomy" id="1943631"/>
    <lineage>
        <taxon>Bacteria</taxon>
        <taxon>Pseudomonadati</taxon>
        <taxon>Pseudomonadota</taxon>
        <taxon>Gammaproteobacteria</taxon>
        <taxon>Pseudomonadales</taxon>
        <taxon>Pseudomonadaceae</taxon>
        <taxon>Pseudomonas</taxon>
    </lineage>
</organism>
<name>A0A2S3VSB9_9PSED</name>
<reference evidence="3" key="1">
    <citation type="submission" date="2017-02" db="EMBL/GenBank/DDBJ databases">
        <authorList>
            <person name="Furmanczyk E.M."/>
        </authorList>
    </citation>
    <scope>NUCLEOTIDE SEQUENCE [LARGE SCALE GENOMIC DNA]</scope>
    <source>
        <strain evidence="3">AP3_22</strain>
    </source>
</reference>